<protein>
    <submittedName>
        <fullName evidence="2">Uncharacterized protein</fullName>
    </submittedName>
</protein>
<dbReference type="OrthoDB" id="117939at2"/>
<accession>A0A1H6BFZ7</accession>
<feature type="signal peptide" evidence="1">
    <location>
        <begin position="1"/>
        <end position="22"/>
    </location>
</feature>
<organism evidence="2 3">
    <name type="scientific">Bryocella elongata</name>
    <dbReference type="NCBI Taxonomy" id="863522"/>
    <lineage>
        <taxon>Bacteria</taxon>
        <taxon>Pseudomonadati</taxon>
        <taxon>Acidobacteriota</taxon>
        <taxon>Terriglobia</taxon>
        <taxon>Terriglobales</taxon>
        <taxon>Acidobacteriaceae</taxon>
        <taxon>Bryocella</taxon>
    </lineage>
</organism>
<dbReference type="Proteomes" id="UP000236728">
    <property type="component" value="Unassembled WGS sequence"/>
</dbReference>
<name>A0A1H6BFZ7_9BACT</name>
<keyword evidence="1" id="KW-0732">Signal</keyword>
<dbReference type="EMBL" id="FNVA01000007">
    <property type="protein sequence ID" value="SEG59600.1"/>
    <property type="molecule type" value="Genomic_DNA"/>
</dbReference>
<reference evidence="2 3" key="1">
    <citation type="submission" date="2016-10" db="EMBL/GenBank/DDBJ databases">
        <authorList>
            <person name="de Groot N.N."/>
        </authorList>
    </citation>
    <scope>NUCLEOTIDE SEQUENCE [LARGE SCALE GENOMIC DNA]</scope>
    <source>
        <strain evidence="2 3">DSM 22489</strain>
    </source>
</reference>
<evidence type="ECO:0000313" key="2">
    <source>
        <dbReference type="EMBL" id="SEG59600.1"/>
    </source>
</evidence>
<keyword evidence="3" id="KW-1185">Reference proteome</keyword>
<sequence>MRTRVSLGLMVASVVFSLSAVAQIPQPPGAMEALEGITSEHASHTAFTFDRDMIQSAAQAFDNGRGLTQPIAGLNSITFQTYRFHEPAFYIPENVHALMHAYNMAGWTHLVDQNAPAKDSASPSKPLTDLWLHFSGVNVDGVTVLIRAPKQMTVVEVSGILKPLDLLHLSGHFGIPKIDSGALMVPAPPER</sequence>
<dbReference type="RefSeq" id="WP_103934552.1">
    <property type="nucleotide sequence ID" value="NZ_FNVA01000007.1"/>
</dbReference>
<evidence type="ECO:0000313" key="3">
    <source>
        <dbReference type="Proteomes" id="UP000236728"/>
    </source>
</evidence>
<evidence type="ECO:0000256" key="1">
    <source>
        <dbReference type="SAM" id="SignalP"/>
    </source>
</evidence>
<dbReference type="AlphaFoldDB" id="A0A1H6BFZ7"/>
<gene>
    <name evidence="2" type="ORF">SAMN05421819_3675</name>
</gene>
<feature type="chain" id="PRO_5009293668" evidence="1">
    <location>
        <begin position="23"/>
        <end position="191"/>
    </location>
</feature>
<proteinExistence type="predicted"/>